<dbReference type="Pfam" id="PF07460">
    <property type="entry name" value="NUMOD3"/>
    <property type="match status" value="1"/>
</dbReference>
<feature type="region of interest" description="Disordered" evidence="1">
    <location>
        <begin position="303"/>
        <end position="361"/>
    </location>
</feature>
<reference evidence="4" key="1">
    <citation type="journal article" date="2017" name="Plant J.">
        <title>The pomegranate (Punica granatum L.) genome and the genomics of punicalagin biosynthesis.</title>
        <authorList>
            <person name="Qin G."/>
            <person name="Xu C."/>
            <person name="Ming R."/>
            <person name="Tang H."/>
            <person name="Guyot R."/>
            <person name="Kramer E.M."/>
            <person name="Hu Y."/>
            <person name="Yi X."/>
            <person name="Qi Y."/>
            <person name="Xu X."/>
            <person name="Gao Z."/>
            <person name="Pan H."/>
            <person name="Jian J."/>
            <person name="Tian Y."/>
            <person name="Yue Z."/>
            <person name="Xu Y."/>
        </authorList>
    </citation>
    <scope>NUCLEOTIDE SEQUENCE [LARGE SCALE GENOMIC DNA]</scope>
    <source>
        <strain evidence="4">cv. Dabenzi</strain>
    </source>
</reference>
<feature type="compositionally biased region" description="Polar residues" evidence="1">
    <location>
        <begin position="530"/>
        <end position="541"/>
    </location>
</feature>
<evidence type="ECO:0000313" key="4">
    <source>
        <dbReference type="Proteomes" id="UP000197138"/>
    </source>
</evidence>
<sequence length="586" mass="65675">MPMQVQVVNAATSCEIAKAQPNFQSQLGILRAQASAHSNLFSSTLTFGSDRRLTSTWKSLNNHRRISSDIGRNRFVIKAVATLEAKRLALSENGHVYRQNSQGGTDSSPCATPVESSGEDSEELDEREKLRRRRISKANKGNTPWNKGRKHSAETLQRIRERTRLAMQNPKVKMKLVNMGHAQTKETRQKIGAGVRMGWQKRREKLMVQENCHYEWQNLIAEASRRGYTDERELQWDSYDILNEQLEQEWLESVEERKGMRNQKGNKRAPKSLEQRRKIAEAIAAKWADPAYRERVCSGLSKYHGVPVGTERKPRRKPSGSTDSTRRIPSKRKAADEIHAKRCDPQSQIQRMKLKRSKTPVYKDPLASSKLEMIKNIRAKRTAADTNRTEAIERARLLIADAEKAAKALEVAAVRSPIARASLEETKKLVAEAIQLIESIEAGATLSVKTAANSSIETASISSNQSRSLPEYHPYTLSEPTDHIPEERKVNGSAVQLETPEKGRDKFSFGHPPSLNQLGLEDNTDHSTNEADQTTGPNGHNNCKDDPCPSGSESNVQSSDEDLPPKSTVTVTKKWVHGRLVAVTTE</sequence>
<name>A0A218W120_PUNGR</name>
<feature type="region of interest" description="Disordered" evidence="1">
    <location>
        <begin position="97"/>
        <end position="155"/>
    </location>
</feature>
<organism evidence="3 4">
    <name type="scientific">Punica granatum</name>
    <name type="common">Pomegranate</name>
    <dbReference type="NCBI Taxonomy" id="22663"/>
    <lineage>
        <taxon>Eukaryota</taxon>
        <taxon>Viridiplantae</taxon>
        <taxon>Streptophyta</taxon>
        <taxon>Embryophyta</taxon>
        <taxon>Tracheophyta</taxon>
        <taxon>Spermatophyta</taxon>
        <taxon>Magnoliopsida</taxon>
        <taxon>eudicotyledons</taxon>
        <taxon>Gunneridae</taxon>
        <taxon>Pentapetalae</taxon>
        <taxon>rosids</taxon>
        <taxon>malvids</taxon>
        <taxon>Myrtales</taxon>
        <taxon>Lythraceae</taxon>
        <taxon>Punica</taxon>
    </lineage>
</organism>
<protein>
    <recommendedName>
        <fullName evidence="2">Nuclease associated modular domain-containing protein</fullName>
    </recommendedName>
</protein>
<evidence type="ECO:0000313" key="3">
    <source>
        <dbReference type="EMBL" id="OWM66524.1"/>
    </source>
</evidence>
<comment type="caution">
    <text evidence="3">The sequence shown here is derived from an EMBL/GenBank/DDBJ whole genome shotgun (WGS) entry which is preliminary data.</text>
</comment>
<evidence type="ECO:0000256" key="1">
    <source>
        <dbReference type="SAM" id="MobiDB-lite"/>
    </source>
</evidence>
<feature type="domain" description="Nuclease associated modular" evidence="2">
    <location>
        <begin position="132"/>
        <end position="160"/>
    </location>
</feature>
<dbReference type="PANTHER" id="PTHR34199">
    <property type="entry name" value="NUMOD3 MOTIF FAMILY PROTEIN, EXPRESSED"/>
    <property type="match status" value="1"/>
</dbReference>
<feature type="compositionally biased region" description="Basic and acidic residues" evidence="1">
    <location>
        <begin position="333"/>
        <end position="344"/>
    </location>
</feature>
<dbReference type="EMBL" id="MTKT01005554">
    <property type="protein sequence ID" value="OWM66524.1"/>
    <property type="molecule type" value="Genomic_DNA"/>
</dbReference>
<dbReference type="PANTHER" id="PTHR34199:SF2">
    <property type="entry name" value="NUMOD3 MOTIF FAMILY PROTEIN, EXPRESSED"/>
    <property type="match status" value="1"/>
</dbReference>
<feature type="region of interest" description="Disordered" evidence="1">
    <location>
        <begin position="458"/>
        <end position="488"/>
    </location>
</feature>
<accession>A0A218W120</accession>
<feature type="region of interest" description="Disordered" evidence="1">
    <location>
        <begin position="500"/>
        <end position="570"/>
    </location>
</feature>
<dbReference type="Proteomes" id="UP000197138">
    <property type="component" value="Unassembled WGS sequence"/>
</dbReference>
<gene>
    <name evidence="3" type="ORF">CDL15_Pgr013741</name>
</gene>
<dbReference type="AlphaFoldDB" id="A0A218W120"/>
<feature type="compositionally biased region" description="Polar residues" evidence="1">
    <location>
        <begin position="458"/>
        <end position="468"/>
    </location>
</feature>
<feature type="compositionally biased region" description="Polar residues" evidence="1">
    <location>
        <begin position="98"/>
        <end position="110"/>
    </location>
</feature>
<dbReference type="InterPro" id="IPR003611">
    <property type="entry name" value="NUMOD3"/>
</dbReference>
<dbReference type="GO" id="GO:0003677">
    <property type="term" value="F:DNA binding"/>
    <property type="evidence" value="ECO:0007669"/>
    <property type="project" value="InterPro"/>
</dbReference>
<proteinExistence type="predicted"/>
<evidence type="ECO:0000259" key="2">
    <source>
        <dbReference type="Pfam" id="PF07460"/>
    </source>
</evidence>